<dbReference type="SMART" id="SM00342">
    <property type="entry name" value="HTH_ARAC"/>
    <property type="match status" value="1"/>
</dbReference>
<evidence type="ECO:0000256" key="1">
    <source>
        <dbReference type="ARBA" id="ARBA00023015"/>
    </source>
</evidence>
<protein>
    <submittedName>
        <fullName evidence="4">Transcriptional regulator, AraC family</fullName>
    </submittedName>
</protein>
<dbReference type="AlphaFoldDB" id="A3QEE9"/>
<dbReference type="InterPro" id="IPR009594">
    <property type="entry name" value="Tscrpt_reg_HTH_AraC_N"/>
</dbReference>
<dbReference type="PANTHER" id="PTHR43436">
    <property type="entry name" value="ARAC-FAMILY TRANSCRIPTIONAL REGULATOR"/>
    <property type="match status" value="1"/>
</dbReference>
<keyword evidence="2" id="KW-0804">Transcription</keyword>
<dbReference type="SUPFAM" id="SSF46689">
    <property type="entry name" value="Homeodomain-like"/>
    <property type="match status" value="2"/>
</dbReference>
<dbReference type="Pfam" id="PF06719">
    <property type="entry name" value="AraC_N"/>
    <property type="match status" value="1"/>
</dbReference>
<dbReference type="PROSITE" id="PS01124">
    <property type="entry name" value="HTH_ARAC_FAMILY_2"/>
    <property type="match status" value="1"/>
</dbReference>
<evidence type="ECO:0000256" key="2">
    <source>
        <dbReference type="ARBA" id="ARBA00023163"/>
    </source>
</evidence>
<keyword evidence="1" id="KW-0805">Transcription regulation</keyword>
<dbReference type="eggNOG" id="COG2207">
    <property type="taxonomic scope" value="Bacteria"/>
</dbReference>
<dbReference type="Proteomes" id="UP000001558">
    <property type="component" value="Chromosome"/>
</dbReference>
<evidence type="ECO:0000313" key="4">
    <source>
        <dbReference type="EMBL" id="ABO23847.1"/>
    </source>
</evidence>
<keyword evidence="5" id="KW-1185">Reference proteome</keyword>
<dbReference type="PANTHER" id="PTHR43436:SF1">
    <property type="entry name" value="TRANSCRIPTIONAL REGULATORY PROTEIN"/>
    <property type="match status" value="1"/>
</dbReference>
<sequence length="299" mass="33378">MLITSGNSMIQSLADTAFAYGRREGDHDTSIPDLTLHIRNTPTEPLHCIYTLSLSLILQGSKQVAIDDRLRICSAGQSMLTTFDLPVISHVTEATRYHPFIGLVLKLDYGLIAQTCTELNLERPSKDLRYQAISTQDIDTGLCDAMSRLLGLHLTPEYIESLAQLYKKEIVIRLLHGSHGMHLRHLASVGSPSRQIVQIVAWMKQNFAQAIGINELADKAHMSASAFRQHFKALTGSSPLQYLKHLRLQEARDQMLLNGLDASQASGVVGYESPSQFSREYSRLFGLPPQKDIQRLRQA</sequence>
<dbReference type="RefSeq" id="WP_011865779.1">
    <property type="nucleotide sequence ID" value="NC_009092.1"/>
</dbReference>
<dbReference type="STRING" id="323850.Shew_1981"/>
<dbReference type="EMBL" id="CP000606">
    <property type="protein sequence ID" value="ABO23847.1"/>
    <property type="molecule type" value="Genomic_DNA"/>
</dbReference>
<gene>
    <name evidence="4" type="ordered locus">Shew_1981</name>
</gene>
<dbReference type="InterPro" id="IPR009057">
    <property type="entry name" value="Homeodomain-like_sf"/>
</dbReference>
<evidence type="ECO:0000313" key="5">
    <source>
        <dbReference type="Proteomes" id="UP000001558"/>
    </source>
</evidence>
<name>A3QEE9_SHELP</name>
<dbReference type="KEGG" id="slo:Shew_1981"/>
<evidence type="ECO:0000259" key="3">
    <source>
        <dbReference type="PROSITE" id="PS01124"/>
    </source>
</evidence>
<feature type="domain" description="HTH araC/xylS-type" evidence="3">
    <location>
        <begin position="197"/>
        <end position="295"/>
    </location>
</feature>
<dbReference type="Pfam" id="PF12833">
    <property type="entry name" value="HTH_18"/>
    <property type="match status" value="1"/>
</dbReference>
<accession>A3QEE9</accession>
<dbReference type="HOGENOM" id="CLU_000445_100_0_6"/>
<proteinExistence type="predicted"/>
<reference evidence="4 5" key="1">
    <citation type="submission" date="2007-03" db="EMBL/GenBank/DDBJ databases">
        <title>Complete sequence of Shewanella loihica PV-4.</title>
        <authorList>
            <consortium name="US DOE Joint Genome Institute"/>
            <person name="Copeland A."/>
            <person name="Lucas S."/>
            <person name="Lapidus A."/>
            <person name="Barry K."/>
            <person name="Detter J.C."/>
            <person name="Glavina del Rio T."/>
            <person name="Hammon N."/>
            <person name="Israni S."/>
            <person name="Dalin E."/>
            <person name="Tice H."/>
            <person name="Pitluck S."/>
            <person name="Chain P."/>
            <person name="Malfatti S."/>
            <person name="Shin M."/>
            <person name="Vergez L."/>
            <person name="Schmutz J."/>
            <person name="Larimer F."/>
            <person name="Land M."/>
            <person name="Hauser L."/>
            <person name="Kyrpides N."/>
            <person name="Mikhailova N."/>
            <person name="Romine M.F."/>
            <person name="Serres G."/>
            <person name="Fredrickson J."/>
            <person name="Tiedje J."/>
            <person name="Richardson P."/>
        </authorList>
    </citation>
    <scope>NUCLEOTIDE SEQUENCE [LARGE SCALE GENOMIC DNA]</scope>
    <source>
        <strain evidence="5">ATCC BAA-1088 / PV-4</strain>
    </source>
</reference>
<dbReference type="InterPro" id="IPR018060">
    <property type="entry name" value="HTH_AraC"/>
</dbReference>
<organism evidence="4 5">
    <name type="scientific">Shewanella loihica (strain ATCC BAA-1088 / PV-4)</name>
    <dbReference type="NCBI Taxonomy" id="323850"/>
    <lineage>
        <taxon>Bacteria</taxon>
        <taxon>Pseudomonadati</taxon>
        <taxon>Pseudomonadota</taxon>
        <taxon>Gammaproteobacteria</taxon>
        <taxon>Alteromonadales</taxon>
        <taxon>Shewanellaceae</taxon>
        <taxon>Shewanella</taxon>
    </lineage>
</organism>
<dbReference type="Gene3D" id="1.10.10.60">
    <property type="entry name" value="Homeodomain-like"/>
    <property type="match status" value="1"/>
</dbReference>
<dbReference type="GO" id="GO:0043565">
    <property type="term" value="F:sequence-specific DNA binding"/>
    <property type="evidence" value="ECO:0007669"/>
    <property type="project" value="InterPro"/>
</dbReference>
<dbReference type="GO" id="GO:0003700">
    <property type="term" value="F:DNA-binding transcription factor activity"/>
    <property type="evidence" value="ECO:0007669"/>
    <property type="project" value="InterPro"/>
</dbReference>
<dbReference type="OrthoDB" id="34150at2"/>